<accession>A0ABV8Q529</accession>
<dbReference type="EMBL" id="JBHSCN010000003">
    <property type="protein sequence ID" value="MFC4242914.1"/>
    <property type="molecule type" value="Genomic_DNA"/>
</dbReference>
<dbReference type="SUPFAM" id="SSF160363">
    <property type="entry name" value="MTH889-like"/>
    <property type="match status" value="1"/>
</dbReference>
<dbReference type="Pfam" id="PF02680">
    <property type="entry name" value="DUF211"/>
    <property type="match status" value="1"/>
</dbReference>
<dbReference type="RefSeq" id="WP_390227869.1">
    <property type="nucleotide sequence ID" value="NZ_JBHSCN010000003.1"/>
</dbReference>
<dbReference type="Gene3D" id="3.30.70.1340">
    <property type="entry name" value="MTH889-like domain"/>
    <property type="match status" value="1"/>
</dbReference>
<evidence type="ECO:0000313" key="1">
    <source>
        <dbReference type="EMBL" id="MFC4242914.1"/>
    </source>
</evidence>
<sequence>MSAPIRRLALDVDKVVDRPEMVGLARTIAEVSGVAAVNITVNEIDIETVGTVVTVEGDDIDTDALFEAIEKAGAVLHSIDEVVAGERIIDHVSRVR</sequence>
<dbReference type="InterPro" id="IPR023129">
    <property type="entry name" value="MTH889-like_dom_sf"/>
</dbReference>
<keyword evidence="2" id="KW-1185">Reference proteome</keyword>
<dbReference type="PANTHER" id="PTHR42240">
    <property type="entry name" value="DUF211 DOMAIN-CONTAINING PROTEIN"/>
    <property type="match status" value="1"/>
</dbReference>
<evidence type="ECO:0000313" key="2">
    <source>
        <dbReference type="Proteomes" id="UP001595900"/>
    </source>
</evidence>
<proteinExistence type="predicted"/>
<organism evidence="1 2">
    <name type="scientific">Gryllotalpicola reticulitermitis</name>
    <dbReference type="NCBI Taxonomy" id="1184153"/>
    <lineage>
        <taxon>Bacteria</taxon>
        <taxon>Bacillati</taxon>
        <taxon>Actinomycetota</taxon>
        <taxon>Actinomycetes</taxon>
        <taxon>Micrococcales</taxon>
        <taxon>Microbacteriaceae</taxon>
        <taxon>Gryllotalpicola</taxon>
    </lineage>
</organism>
<name>A0ABV8Q529_9MICO</name>
<comment type="caution">
    <text evidence="1">The sequence shown here is derived from an EMBL/GenBank/DDBJ whole genome shotgun (WGS) entry which is preliminary data.</text>
</comment>
<gene>
    <name evidence="1" type="ORF">ACFOYW_05985</name>
</gene>
<dbReference type="Proteomes" id="UP001595900">
    <property type="component" value="Unassembled WGS sequence"/>
</dbReference>
<protein>
    <submittedName>
        <fullName evidence="1">DUF211 domain-containing protein</fullName>
    </submittedName>
</protein>
<reference evidence="2" key="1">
    <citation type="journal article" date="2019" name="Int. J. Syst. Evol. Microbiol.">
        <title>The Global Catalogue of Microorganisms (GCM) 10K type strain sequencing project: providing services to taxonomists for standard genome sequencing and annotation.</title>
        <authorList>
            <consortium name="The Broad Institute Genomics Platform"/>
            <consortium name="The Broad Institute Genome Sequencing Center for Infectious Disease"/>
            <person name="Wu L."/>
            <person name="Ma J."/>
        </authorList>
    </citation>
    <scope>NUCLEOTIDE SEQUENCE [LARGE SCALE GENOMIC DNA]</scope>
    <source>
        <strain evidence="2">CGMCC 1.10363</strain>
    </source>
</reference>
<dbReference type="PANTHER" id="PTHR42240:SF1">
    <property type="entry name" value="DUF211 DOMAIN-CONTAINING PROTEIN"/>
    <property type="match status" value="1"/>
</dbReference>
<dbReference type="InterPro" id="IPR003831">
    <property type="entry name" value="DUF211"/>
</dbReference>